<sequence length="931" mass="104017">MAAPQDPEPPAVSEAVFSVPYTRSPNFVGRFSALSQLFGMWKPGENGRIGVVGLGGIGKTELVIEFVYRVRELSPATPIFWLRTEELQDGGIPKAESNSQTLMVIDPGDRFDILLEGVPGDRLVDRLKSFTGTIVLLARSAQHGRELVAARDLCEIGDLELEASVDLFRANLGIDAHLVSTESQIQEVAKLITCSPRAIIQVAKVINCTGMNLSQFLDLYQRGDPFKLRLFSRIDPFSYPDFDSSVIGRGVFDVKMFRSTYRHFNRFLYQLFFLGGASVPKAIFSSYDPLDMVIILFLIKGHFLVVEDASNQTYTIHPLVYLTIRNAIGFERSDSEGADILEERQWYEDVVLAFSDHYPDAKSDSRAWWKDCFAHLIGGYDLHNDALRIAVATIYQRESAFFKRKGMYTEALKMAVLARNVLPNPMPTQQLSIIQDQVTLLSLLARYRDMHQVLQGYSADQGPQSSIWKKRMLAKLEQIDCANQYESAVDSFQQILLASEGSNVPKADLFLSMDDVGQALMHKGRYRDAAVVCRKALAERKDTLGSSYPDTLSSCHNLARILKRDGKLEEALRYIQGALLGRESIYGPDHPETVFSKVVKASILIAKAISTADFDEAETLLLNCVDRLTARLSVTHPLVLSCKSEIALIMLGRGNYENAELMNRTTMTVREEGPWLEPMTHPDTLTSKHQLAEVLRLKEGCKAADLLSERVLTERTAVLTKGTMSGDDFHPDQLASLHHRAIVLSGLGQHTEALEKIDLALTGQKTILGDDHPDVSLSMTWKGEILRAQLPKRDPERGENLDAIESMHKQALERLTWVFGPEHQSTLQCATNLALLKHERGGSARAEAEHLHRQIYKAYQRSVGGLHPETLKSKARLAEAMSASPLADPEEAKKLWRESCAGFGKAYGVDAYVTAKAYKEYEKSLRMHLDQ</sequence>
<dbReference type="Gene3D" id="1.25.40.10">
    <property type="entry name" value="Tetratricopeptide repeat domain"/>
    <property type="match status" value="3"/>
</dbReference>
<evidence type="ECO:0000313" key="1">
    <source>
        <dbReference type="EMBL" id="KUJ21689.1"/>
    </source>
</evidence>
<dbReference type="Proteomes" id="UP000070700">
    <property type="component" value="Unassembled WGS sequence"/>
</dbReference>
<reference evidence="1 2" key="1">
    <citation type="submission" date="2015-10" db="EMBL/GenBank/DDBJ databases">
        <title>Full genome of DAOMC 229536 Phialocephala scopiformis, a fungal endophyte of spruce producing the potent anti-insectan compound rugulosin.</title>
        <authorList>
            <consortium name="DOE Joint Genome Institute"/>
            <person name="Walker A.K."/>
            <person name="Frasz S.L."/>
            <person name="Seifert K.A."/>
            <person name="Miller J.D."/>
            <person name="Mondo S.J."/>
            <person name="Labutti K."/>
            <person name="Lipzen A."/>
            <person name="Dockter R."/>
            <person name="Kennedy M."/>
            <person name="Grigoriev I.V."/>
            <person name="Spatafora J.W."/>
        </authorList>
    </citation>
    <scope>NUCLEOTIDE SEQUENCE [LARGE SCALE GENOMIC DNA]</scope>
    <source>
        <strain evidence="1 2">CBS 120377</strain>
    </source>
</reference>
<dbReference type="PANTHER" id="PTHR46082">
    <property type="entry name" value="ATP/GTP-BINDING PROTEIN-RELATED"/>
    <property type="match status" value="1"/>
</dbReference>
<dbReference type="RefSeq" id="XP_018076044.1">
    <property type="nucleotide sequence ID" value="XM_018208870.1"/>
</dbReference>
<dbReference type="Pfam" id="PF13374">
    <property type="entry name" value="TPR_10"/>
    <property type="match status" value="3"/>
</dbReference>
<dbReference type="KEGG" id="psco:LY89DRAFT_577056"/>
<name>A0A194XNK3_MOLSC</name>
<accession>A0A194XNK3</accession>
<dbReference type="InterPro" id="IPR053137">
    <property type="entry name" value="NLR-like"/>
</dbReference>
<dbReference type="SUPFAM" id="SSF48452">
    <property type="entry name" value="TPR-like"/>
    <property type="match status" value="2"/>
</dbReference>
<dbReference type="PANTHER" id="PTHR46082:SF6">
    <property type="entry name" value="AAA+ ATPASE DOMAIN-CONTAINING PROTEIN-RELATED"/>
    <property type="match status" value="1"/>
</dbReference>
<dbReference type="AlphaFoldDB" id="A0A194XNK3"/>
<dbReference type="GeneID" id="28818596"/>
<dbReference type="InterPro" id="IPR027417">
    <property type="entry name" value="P-loop_NTPase"/>
</dbReference>
<protein>
    <recommendedName>
        <fullName evidence="3">TPR-like protein</fullName>
    </recommendedName>
</protein>
<organism evidence="1 2">
    <name type="scientific">Mollisia scopiformis</name>
    <name type="common">Conifer needle endophyte fungus</name>
    <name type="synonym">Phialocephala scopiformis</name>
    <dbReference type="NCBI Taxonomy" id="149040"/>
    <lineage>
        <taxon>Eukaryota</taxon>
        <taxon>Fungi</taxon>
        <taxon>Dikarya</taxon>
        <taxon>Ascomycota</taxon>
        <taxon>Pezizomycotina</taxon>
        <taxon>Leotiomycetes</taxon>
        <taxon>Helotiales</taxon>
        <taxon>Mollisiaceae</taxon>
        <taxon>Mollisia</taxon>
    </lineage>
</organism>
<evidence type="ECO:0008006" key="3">
    <source>
        <dbReference type="Google" id="ProtNLM"/>
    </source>
</evidence>
<evidence type="ECO:0000313" key="2">
    <source>
        <dbReference type="Proteomes" id="UP000070700"/>
    </source>
</evidence>
<dbReference type="SUPFAM" id="SSF52540">
    <property type="entry name" value="P-loop containing nucleoside triphosphate hydrolases"/>
    <property type="match status" value="1"/>
</dbReference>
<proteinExistence type="predicted"/>
<dbReference type="OrthoDB" id="5986190at2759"/>
<keyword evidence="2" id="KW-1185">Reference proteome</keyword>
<gene>
    <name evidence="1" type="ORF">LY89DRAFT_577056</name>
</gene>
<dbReference type="InParanoid" id="A0A194XNK3"/>
<dbReference type="InterPro" id="IPR011990">
    <property type="entry name" value="TPR-like_helical_dom_sf"/>
</dbReference>
<dbReference type="Gene3D" id="3.40.50.300">
    <property type="entry name" value="P-loop containing nucleotide triphosphate hydrolases"/>
    <property type="match status" value="1"/>
</dbReference>
<dbReference type="EMBL" id="KQ947407">
    <property type="protein sequence ID" value="KUJ21689.1"/>
    <property type="molecule type" value="Genomic_DNA"/>
</dbReference>